<sequence length="453" mass="47842">MTPAAPVPDCADDPLWPAPRRAWYVAIVLMLANTCAFVDRQALALVVQPIQNDLGASDTQMGLLYGLGFTLLYLGLGIPLARVADRSSRTWIVTGAILWWSAATAACGFARSFTALFAARLAVGAGEAGLSPAAYSLLSDYFPRHRLAAAMGVYQMGIYVGGGLALVIGGALSTVVPPDATFQLPLAGAMRGWQLLFVLLGIPGLFLAALMLSVREPHRRGPAVAVPLVTLRAVLAHIGSRPRAYFGIGFGFALMVFVGNATGAWIPTLLSREYGWSTSEIGVRYGLVVFGCGTVGALSGGFASTFFERRSGHHGSILTALIGFSAMVPLSVAFPLVGEAGVALALIGVMNFFAGFSFGGGHATLQHLTPNRMRARTSALYLLLINIFGGIFGPTTVALMTDYWFADPDRLPEAIALICSIASPLALLFLVIGMSGLRDAAPTLRSRPFFQDK</sequence>
<feature type="transmembrane region" description="Helical" evidence="6">
    <location>
        <begin position="117"/>
        <end position="138"/>
    </location>
</feature>
<accession>A0ABV0B8A4</accession>
<evidence type="ECO:0000256" key="5">
    <source>
        <dbReference type="ARBA" id="ARBA00023136"/>
    </source>
</evidence>
<organism evidence="8 9">
    <name type="scientific">Sphingomonas rustica</name>
    <dbReference type="NCBI Taxonomy" id="3103142"/>
    <lineage>
        <taxon>Bacteria</taxon>
        <taxon>Pseudomonadati</taxon>
        <taxon>Pseudomonadota</taxon>
        <taxon>Alphaproteobacteria</taxon>
        <taxon>Sphingomonadales</taxon>
        <taxon>Sphingomonadaceae</taxon>
        <taxon>Sphingomonas</taxon>
    </lineage>
</organism>
<evidence type="ECO:0000256" key="1">
    <source>
        <dbReference type="ARBA" id="ARBA00004141"/>
    </source>
</evidence>
<dbReference type="InterPro" id="IPR044770">
    <property type="entry name" value="MFS_spinster-like"/>
</dbReference>
<keyword evidence="2" id="KW-0813">Transport</keyword>
<gene>
    <name evidence="8" type="ORF">TPR58_09520</name>
</gene>
<dbReference type="Proteomes" id="UP001427805">
    <property type="component" value="Unassembled WGS sequence"/>
</dbReference>
<evidence type="ECO:0000256" key="2">
    <source>
        <dbReference type="ARBA" id="ARBA00022448"/>
    </source>
</evidence>
<evidence type="ECO:0000256" key="6">
    <source>
        <dbReference type="SAM" id="Phobius"/>
    </source>
</evidence>
<dbReference type="Gene3D" id="1.20.1250.20">
    <property type="entry name" value="MFS general substrate transporter like domains"/>
    <property type="match status" value="2"/>
</dbReference>
<comment type="subcellular location">
    <subcellularLocation>
        <location evidence="1">Membrane</location>
        <topology evidence="1">Multi-pass membrane protein</topology>
    </subcellularLocation>
</comment>
<reference evidence="8 9" key="1">
    <citation type="submission" date="2024-05" db="EMBL/GenBank/DDBJ databases">
        <title>Sphingomonas sp. HF-S3 16S ribosomal RNA gene Genome sequencing and assembly.</title>
        <authorList>
            <person name="Lee H."/>
        </authorList>
    </citation>
    <scope>NUCLEOTIDE SEQUENCE [LARGE SCALE GENOMIC DNA]</scope>
    <source>
        <strain evidence="8 9">HF-S3</strain>
    </source>
</reference>
<evidence type="ECO:0000313" key="9">
    <source>
        <dbReference type="Proteomes" id="UP001427805"/>
    </source>
</evidence>
<feature type="transmembrane region" description="Helical" evidence="6">
    <location>
        <begin position="244"/>
        <end position="265"/>
    </location>
</feature>
<dbReference type="PROSITE" id="PS50850">
    <property type="entry name" value="MFS"/>
    <property type="match status" value="1"/>
</dbReference>
<dbReference type="InterPro" id="IPR020846">
    <property type="entry name" value="MFS_dom"/>
</dbReference>
<feature type="transmembrane region" description="Helical" evidence="6">
    <location>
        <begin position="63"/>
        <end position="84"/>
    </location>
</feature>
<feature type="transmembrane region" description="Helical" evidence="6">
    <location>
        <begin position="285"/>
        <end position="303"/>
    </location>
</feature>
<dbReference type="Pfam" id="PF07690">
    <property type="entry name" value="MFS_1"/>
    <property type="match status" value="1"/>
</dbReference>
<keyword evidence="3 6" id="KW-0812">Transmembrane</keyword>
<feature type="transmembrane region" description="Helical" evidence="6">
    <location>
        <begin position="150"/>
        <end position="172"/>
    </location>
</feature>
<evidence type="ECO:0000259" key="7">
    <source>
        <dbReference type="PROSITE" id="PS50850"/>
    </source>
</evidence>
<dbReference type="RefSeq" id="WP_346246404.1">
    <property type="nucleotide sequence ID" value="NZ_JBDIZK010000005.1"/>
</dbReference>
<evidence type="ECO:0000313" key="8">
    <source>
        <dbReference type="EMBL" id="MEN3747405.1"/>
    </source>
</evidence>
<comment type="caution">
    <text evidence="8">The sequence shown here is derived from an EMBL/GenBank/DDBJ whole genome shotgun (WGS) entry which is preliminary data.</text>
</comment>
<protein>
    <submittedName>
        <fullName evidence="8">MFS transporter</fullName>
    </submittedName>
</protein>
<dbReference type="PANTHER" id="PTHR23505">
    <property type="entry name" value="SPINSTER"/>
    <property type="match status" value="1"/>
</dbReference>
<feature type="transmembrane region" description="Helical" evidence="6">
    <location>
        <begin position="379"/>
        <end position="399"/>
    </location>
</feature>
<feature type="transmembrane region" description="Helical" evidence="6">
    <location>
        <begin position="315"/>
        <end position="334"/>
    </location>
</feature>
<dbReference type="InterPro" id="IPR036259">
    <property type="entry name" value="MFS_trans_sf"/>
</dbReference>
<keyword evidence="5 6" id="KW-0472">Membrane</keyword>
<feature type="transmembrane region" description="Helical" evidence="6">
    <location>
        <begin position="91"/>
        <end position="111"/>
    </location>
</feature>
<evidence type="ECO:0000256" key="3">
    <source>
        <dbReference type="ARBA" id="ARBA00022692"/>
    </source>
</evidence>
<dbReference type="InterPro" id="IPR011701">
    <property type="entry name" value="MFS"/>
</dbReference>
<feature type="domain" description="Major facilitator superfamily (MFS) profile" evidence="7">
    <location>
        <begin position="25"/>
        <end position="438"/>
    </location>
</feature>
<dbReference type="PANTHER" id="PTHR23505:SF79">
    <property type="entry name" value="PROTEIN SPINSTER"/>
    <property type="match status" value="1"/>
</dbReference>
<dbReference type="EMBL" id="JBDIZK010000005">
    <property type="protein sequence ID" value="MEN3747405.1"/>
    <property type="molecule type" value="Genomic_DNA"/>
</dbReference>
<feature type="transmembrane region" description="Helical" evidence="6">
    <location>
        <begin position="340"/>
        <end position="358"/>
    </location>
</feature>
<evidence type="ECO:0000256" key="4">
    <source>
        <dbReference type="ARBA" id="ARBA00022989"/>
    </source>
</evidence>
<keyword evidence="9" id="KW-1185">Reference proteome</keyword>
<keyword evidence="4 6" id="KW-1133">Transmembrane helix</keyword>
<name>A0ABV0B8A4_9SPHN</name>
<dbReference type="CDD" id="cd17328">
    <property type="entry name" value="MFS_spinster_like"/>
    <property type="match status" value="1"/>
</dbReference>
<feature type="transmembrane region" description="Helical" evidence="6">
    <location>
        <begin position="192"/>
        <end position="212"/>
    </location>
</feature>
<proteinExistence type="predicted"/>
<dbReference type="SUPFAM" id="SSF103473">
    <property type="entry name" value="MFS general substrate transporter"/>
    <property type="match status" value="1"/>
</dbReference>
<feature type="transmembrane region" description="Helical" evidence="6">
    <location>
        <begin position="414"/>
        <end position="437"/>
    </location>
</feature>